<dbReference type="SUPFAM" id="SSF56219">
    <property type="entry name" value="DNase I-like"/>
    <property type="match status" value="1"/>
</dbReference>
<keyword evidence="7" id="KW-0378">Hydrolase</keyword>
<comment type="similarity">
    <text evidence="2">Belongs to the synaptojanin family.</text>
</comment>
<dbReference type="OrthoDB" id="405996at2759"/>
<dbReference type="InterPro" id="IPR046985">
    <property type="entry name" value="IP5"/>
</dbReference>
<proteinExistence type="inferred from homology"/>
<dbReference type="EC" id="3.1.3.36" evidence="4"/>
<dbReference type="GO" id="GO:0046856">
    <property type="term" value="P:phosphatidylinositol dephosphorylation"/>
    <property type="evidence" value="ECO:0007669"/>
    <property type="project" value="InterPro"/>
</dbReference>
<dbReference type="PANTHER" id="PTHR11200">
    <property type="entry name" value="INOSITOL 5-PHOSPHATASE"/>
    <property type="match status" value="1"/>
</dbReference>
<protein>
    <recommendedName>
        <fullName evidence="4">phosphoinositide 5-phosphatase</fullName>
        <ecNumber evidence="4">3.1.3.36</ecNumber>
    </recommendedName>
</protein>
<keyword evidence="5" id="KW-0813">Transport</keyword>
<evidence type="ECO:0000313" key="12">
    <source>
        <dbReference type="Proteomes" id="UP000789739"/>
    </source>
</evidence>
<dbReference type="GO" id="GO:0043813">
    <property type="term" value="F:phosphatidylinositol-3,5-bisphosphate 5-phosphatase activity"/>
    <property type="evidence" value="ECO:0007669"/>
    <property type="project" value="TreeGrafter"/>
</dbReference>
<evidence type="ECO:0000313" key="11">
    <source>
        <dbReference type="EMBL" id="CAG8516088.1"/>
    </source>
</evidence>
<dbReference type="GO" id="GO:0004439">
    <property type="term" value="F:phosphatidylinositol-4,5-bisphosphate 5-phosphatase activity"/>
    <property type="evidence" value="ECO:0007669"/>
    <property type="project" value="UniProtKB-EC"/>
</dbReference>
<dbReference type="InterPro" id="IPR002013">
    <property type="entry name" value="SAC_dom"/>
</dbReference>
<dbReference type="SMART" id="SM00128">
    <property type="entry name" value="IPPc"/>
    <property type="match status" value="1"/>
</dbReference>
<keyword evidence="6" id="KW-0963">Cytoplasm</keyword>
<evidence type="ECO:0000256" key="3">
    <source>
        <dbReference type="ARBA" id="ARBA00009678"/>
    </source>
</evidence>
<dbReference type="PANTHER" id="PTHR11200:SF257">
    <property type="entry name" value="PHOSPHOINOSITIDE 5-PHOSPHATASE"/>
    <property type="match status" value="1"/>
</dbReference>
<evidence type="ECO:0000259" key="10">
    <source>
        <dbReference type="PROSITE" id="PS50275"/>
    </source>
</evidence>
<evidence type="ECO:0000256" key="8">
    <source>
        <dbReference type="ARBA" id="ARBA00022927"/>
    </source>
</evidence>
<dbReference type="EMBL" id="CAJVPI010000301">
    <property type="protein sequence ID" value="CAG8516088.1"/>
    <property type="molecule type" value="Genomic_DNA"/>
</dbReference>
<evidence type="ECO:0000256" key="2">
    <source>
        <dbReference type="ARBA" id="ARBA00008943"/>
    </source>
</evidence>
<evidence type="ECO:0000256" key="4">
    <source>
        <dbReference type="ARBA" id="ARBA00013044"/>
    </source>
</evidence>
<keyword evidence="8" id="KW-0653">Protein transport</keyword>
<dbReference type="PROSITE" id="PS50275">
    <property type="entry name" value="SAC"/>
    <property type="match status" value="1"/>
</dbReference>
<dbReference type="GO" id="GO:0005737">
    <property type="term" value="C:cytoplasm"/>
    <property type="evidence" value="ECO:0007669"/>
    <property type="project" value="UniProtKB-SubCell"/>
</dbReference>
<evidence type="ECO:0000256" key="7">
    <source>
        <dbReference type="ARBA" id="ARBA00022801"/>
    </source>
</evidence>
<comment type="caution">
    <text evidence="11">The sequence shown here is derived from an EMBL/GenBank/DDBJ whole genome shotgun (WGS) entry which is preliminary data.</text>
</comment>
<accession>A0A9N9F7K5</accession>
<organism evidence="11 12">
    <name type="scientific">Paraglomus brasilianum</name>
    <dbReference type="NCBI Taxonomy" id="144538"/>
    <lineage>
        <taxon>Eukaryota</taxon>
        <taxon>Fungi</taxon>
        <taxon>Fungi incertae sedis</taxon>
        <taxon>Mucoromycota</taxon>
        <taxon>Glomeromycotina</taxon>
        <taxon>Glomeromycetes</taxon>
        <taxon>Paraglomerales</taxon>
        <taxon>Paraglomeraceae</taxon>
        <taxon>Paraglomus</taxon>
    </lineage>
</organism>
<dbReference type="FunFam" id="3.60.10.10:FF:000029">
    <property type="entry name" value="Inositol polyphosphate 5-phosphatase"/>
    <property type="match status" value="1"/>
</dbReference>
<dbReference type="GO" id="GO:0016020">
    <property type="term" value="C:membrane"/>
    <property type="evidence" value="ECO:0007669"/>
    <property type="project" value="TreeGrafter"/>
</dbReference>
<keyword evidence="12" id="KW-1185">Reference proteome</keyword>
<comment type="subcellular location">
    <subcellularLocation>
        <location evidence="1">Cytoplasm</location>
    </subcellularLocation>
</comment>
<dbReference type="Pfam" id="PF22669">
    <property type="entry name" value="Exo_endo_phos2"/>
    <property type="match status" value="1"/>
</dbReference>
<dbReference type="InterPro" id="IPR000300">
    <property type="entry name" value="IPPc"/>
</dbReference>
<feature type="domain" description="SAC" evidence="10">
    <location>
        <begin position="140"/>
        <end position="475"/>
    </location>
</feature>
<sequence length="975" mass="110959">MESTLYIRDHPGRSVALHSNHITNLVRKQFLVFEKGRGLDSNRPQCNVKLLNGREFNKLNYRRAIAKSVYGCLGLLQVEDDMFIEVVTDCEPVGYVSPGESVHRILDVEFYSLTNDFWDNKPKSYTDENGFHVTHPCASLKKLLSNGRFYFSSDFDLTRTLQARRGEAYIDKYLFDEHFLWNKFMINELLGFRVKLEERDKGEMDNCGFLVLTIQGYVGILSPRTHDEHVSIALISKLSCKRAGTRFITRGIDDDGNVANFVETETIMHVAKWSLSYTQVRGSIPIFWEQQGLQFTTHKLQVTRSPAATHPAFQRHFSELCHRYGNVHCINLVSQKGSEEILSRKYNNQIAELRQTEGRINFSNFDFHAMCKNGSYENIEILINMIRDDLEDMGYFLWDGEGRIPTLMQSGAFRTNCIDCLDRTNVIQCEVSKRVIQNYLAQISYVSNYELQFLFDRHSFLWAENGDSLSKIYAGTGALKTDYTRSGKLTLTSLVNDATKSVNRFYINNFADKSKQEVIDLLLGKAKYQKPIIIHDPIQELVIEQIQKRLHDFSTTSVINVIVSTYNLNGKLPSREPLDNWLFAFGGAPNLYVIGFQEIVELGPQQIVSADPEKLVEWEKAISNTLDRHPSRHKYILLRSSQLVGTALIIYARADIVPAIRNIEGAIKKTGLGGMAGNKGAVAIRMDYYDTNLCFVTAHFFAGHSNVAERNRDFNTINSGLTFKKGRLAELRNVIWFGDLNYRIDLPNDEVRSLAAMGNLDALLRSDQLNAQRKMGIVFEGCHEEDITFLPTYKYDNGTQTYDTSEKQRIPAWTDRILYRGAKISQNSYARTELLLSDHRPVMGSFDVEIVKYDEVAKENIMQELYSEMKYSSGSVPSAGPAAPKQILASLPAYNNNGHNDELIIDCDESTAVLNDLPPPSSDTYQWWNESASSSSLVIDKSRLPPRTSESTNPFYESSPKEKNPFDDDTLLIDI</sequence>
<gene>
    <name evidence="11" type="ORF">PBRASI_LOCUS3372</name>
</gene>
<dbReference type="Pfam" id="PF02383">
    <property type="entry name" value="Syja_N"/>
    <property type="match status" value="1"/>
</dbReference>
<dbReference type="InterPro" id="IPR036691">
    <property type="entry name" value="Endo/exonu/phosph_ase_sf"/>
</dbReference>
<comment type="similarity">
    <text evidence="3">In the central section; belongs to the inositol 1,4,5-trisphosphate 5-phosphatase family.</text>
</comment>
<evidence type="ECO:0000256" key="9">
    <source>
        <dbReference type="SAM" id="MobiDB-lite"/>
    </source>
</evidence>
<reference evidence="11" key="1">
    <citation type="submission" date="2021-06" db="EMBL/GenBank/DDBJ databases">
        <authorList>
            <person name="Kallberg Y."/>
            <person name="Tangrot J."/>
            <person name="Rosling A."/>
        </authorList>
    </citation>
    <scope>NUCLEOTIDE SEQUENCE</scope>
    <source>
        <strain evidence="11">BR232B</strain>
    </source>
</reference>
<evidence type="ECO:0000256" key="6">
    <source>
        <dbReference type="ARBA" id="ARBA00022490"/>
    </source>
</evidence>
<evidence type="ECO:0000256" key="1">
    <source>
        <dbReference type="ARBA" id="ARBA00004496"/>
    </source>
</evidence>
<dbReference type="AlphaFoldDB" id="A0A9N9F7K5"/>
<evidence type="ECO:0000256" key="5">
    <source>
        <dbReference type="ARBA" id="ARBA00022448"/>
    </source>
</evidence>
<name>A0A9N9F7K5_9GLOM</name>
<dbReference type="Proteomes" id="UP000789739">
    <property type="component" value="Unassembled WGS sequence"/>
</dbReference>
<feature type="region of interest" description="Disordered" evidence="9">
    <location>
        <begin position="939"/>
        <end position="969"/>
    </location>
</feature>
<dbReference type="Gene3D" id="3.60.10.10">
    <property type="entry name" value="Endonuclease/exonuclease/phosphatase"/>
    <property type="match status" value="1"/>
</dbReference>
<dbReference type="GO" id="GO:0015031">
    <property type="term" value="P:protein transport"/>
    <property type="evidence" value="ECO:0007669"/>
    <property type="project" value="UniProtKB-KW"/>
</dbReference>